<dbReference type="HOGENOM" id="CLU_124473_0_0_0"/>
<feature type="domain" description="HD" evidence="1">
    <location>
        <begin position="46"/>
        <end position="148"/>
    </location>
</feature>
<dbReference type="STRING" id="525904.Tter_0820"/>
<dbReference type="Proteomes" id="UP000000323">
    <property type="component" value="Chromosome 1"/>
</dbReference>
<name>D1CFN1_THET1</name>
<dbReference type="Pfam" id="PF01966">
    <property type="entry name" value="HD"/>
    <property type="match status" value="1"/>
</dbReference>
<dbReference type="AlphaFoldDB" id="D1CFN1"/>
<keyword evidence="3" id="KW-1185">Reference proteome</keyword>
<accession>D1CFN1</accession>
<gene>
    <name evidence="2" type="ordered locus">Tter_0820</name>
</gene>
<sequence length="162" mass="19021">MLYRVRQFIQALLAGAKHIDYYWVSEVLPPNLYKLYLEMPRYEQVHSYRVAQDIARSSNDPYLLQAALLHDVGKVYGKHRMSMLGRCLAVILDKFSPRLLRCLAREHYPFWSFYLYIHHPEIGADKILRAGGDQQVAYIIRNHHTRTHDTAISLLHKVDSSR</sequence>
<evidence type="ECO:0000313" key="3">
    <source>
        <dbReference type="Proteomes" id="UP000000323"/>
    </source>
</evidence>
<evidence type="ECO:0000259" key="1">
    <source>
        <dbReference type="Pfam" id="PF01966"/>
    </source>
</evidence>
<dbReference type="SUPFAM" id="SSF109604">
    <property type="entry name" value="HD-domain/PDEase-like"/>
    <property type="match status" value="1"/>
</dbReference>
<dbReference type="EMBL" id="CP001825">
    <property type="protein sequence ID" value="ACZ41737.1"/>
    <property type="molecule type" value="Genomic_DNA"/>
</dbReference>
<dbReference type="Gene3D" id="1.10.3210.10">
    <property type="entry name" value="Hypothetical protein af1432"/>
    <property type="match status" value="1"/>
</dbReference>
<dbReference type="InterPro" id="IPR006674">
    <property type="entry name" value="HD_domain"/>
</dbReference>
<evidence type="ECO:0000313" key="2">
    <source>
        <dbReference type="EMBL" id="ACZ41737.1"/>
    </source>
</evidence>
<dbReference type="OrthoDB" id="68032at2"/>
<organism evidence="2 3">
    <name type="scientific">Thermobaculum terrenum (strain ATCC BAA-798 / CCMEE 7001 / YNP1)</name>
    <dbReference type="NCBI Taxonomy" id="525904"/>
    <lineage>
        <taxon>Bacteria</taxon>
        <taxon>Bacillati</taxon>
        <taxon>Chloroflexota</taxon>
        <taxon>Chloroflexia</taxon>
        <taxon>Candidatus Thermobaculales</taxon>
        <taxon>Candidatus Thermobaculaceae</taxon>
        <taxon>Thermobaculum</taxon>
    </lineage>
</organism>
<dbReference type="KEGG" id="ttr:Tter_0820"/>
<dbReference type="eggNOG" id="COG2206">
    <property type="taxonomic scope" value="Bacteria"/>
</dbReference>
<reference evidence="3" key="1">
    <citation type="journal article" date="2010" name="Stand. Genomic Sci.">
        <title>Complete genome sequence of 'Thermobaculum terrenum' type strain (YNP1).</title>
        <authorList>
            <person name="Kiss H."/>
            <person name="Cleland D."/>
            <person name="Lapidus A."/>
            <person name="Lucas S."/>
            <person name="Glavina Del Rio T."/>
            <person name="Nolan M."/>
            <person name="Tice H."/>
            <person name="Han C."/>
            <person name="Goodwin L."/>
            <person name="Pitluck S."/>
            <person name="Liolios K."/>
            <person name="Ivanova N."/>
            <person name="Mavromatis K."/>
            <person name="Ovchinnikova G."/>
            <person name="Pati A."/>
            <person name="Chen A."/>
            <person name="Palaniappan K."/>
            <person name="Land M."/>
            <person name="Hauser L."/>
            <person name="Chang Y."/>
            <person name="Jeffries C."/>
            <person name="Lu M."/>
            <person name="Brettin T."/>
            <person name="Detter J."/>
            <person name="Goker M."/>
            <person name="Tindall B."/>
            <person name="Beck B."/>
            <person name="McDermott T."/>
            <person name="Woyke T."/>
            <person name="Bristow J."/>
            <person name="Eisen J."/>
            <person name="Markowitz V."/>
            <person name="Hugenholtz P."/>
            <person name="Kyrpides N."/>
            <person name="Klenk H."/>
            <person name="Cheng J."/>
        </authorList>
    </citation>
    <scope>NUCLEOTIDE SEQUENCE [LARGE SCALE GENOMIC DNA]</scope>
    <source>
        <strain evidence="3">ATCC BAA-798 / YNP1</strain>
    </source>
</reference>
<proteinExistence type="predicted"/>
<protein>
    <recommendedName>
        <fullName evidence="1">HD domain-containing protein</fullName>
    </recommendedName>
</protein>